<dbReference type="Proteomes" id="UP000318141">
    <property type="component" value="Unassembled WGS sequence"/>
</dbReference>
<gene>
    <name evidence="2" type="ORF">L602_001200000310</name>
</gene>
<feature type="compositionally biased region" description="Low complexity" evidence="1">
    <location>
        <begin position="1"/>
        <end position="39"/>
    </location>
</feature>
<protein>
    <submittedName>
        <fullName evidence="2">Uncharacterized protein</fullName>
    </submittedName>
</protein>
<feature type="compositionally biased region" description="Basic and acidic residues" evidence="1">
    <location>
        <begin position="94"/>
        <end position="113"/>
    </location>
</feature>
<comment type="caution">
    <text evidence="2">The sequence shown here is derived from an EMBL/GenBank/DDBJ whole genome shotgun (WGS) entry which is preliminary data.</text>
</comment>
<dbReference type="EMBL" id="VLJN01000004">
    <property type="protein sequence ID" value="TWG88438.1"/>
    <property type="molecule type" value="Genomic_DNA"/>
</dbReference>
<organism evidence="2 3">
    <name type="scientific">Cupriavidus gilardii J11</name>
    <dbReference type="NCBI Taxonomy" id="936133"/>
    <lineage>
        <taxon>Bacteria</taxon>
        <taxon>Pseudomonadati</taxon>
        <taxon>Pseudomonadota</taxon>
        <taxon>Betaproteobacteria</taxon>
        <taxon>Burkholderiales</taxon>
        <taxon>Burkholderiaceae</taxon>
        <taxon>Cupriavidus</taxon>
    </lineage>
</organism>
<evidence type="ECO:0000313" key="2">
    <source>
        <dbReference type="EMBL" id="TWG88438.1"/>
    </source>
</evidence>
<name>A0A562BT34_9BURK</name>
<evidence type="ECO:0000256" key="1">
    <source>
        <dbReference type="SAM" id="MobiDB-lite"/>
    </source>
</evidence>
<proteinExistence type="predicted"/>
<dbReference type="AlphaFoldDB" id="A0A562BT34"/>
<dbReference type="OrthoDB" id="10001921at2"/>
<sequence>MAQSNQQNQQKPNTQQQAGQQNAGMGGQQADPKADPQAANTDETVQAEDRARSMVSGSGNTLGDGMTAGGGDRVEERKVFQAEGGETDASQAGGDRRYGGKDGKTANEEKGGEGDEDSASA</sequence>
<accession>A0A562BT34</accession>
<evidence type="ECO:0000313" key="3">
    <source>
        <dbReference type="Proteomes" id="UP000318141"/>
    </source>
</evidence>
<feature type="compositionally biased region" description="Gly residues" evidence="1">
    <location>
        <begin position="60"/>
        <end position="71"/>
    </location>
</feature>
<reference evidence="2 3" key="1">
    <citation type="submission" date="2019-07" db="EMBL/GenBank/DDBJ databases">
        <title>Genome sequencing of lignin-degrading bacterial isolates.</title>
        <authorList>
            <person name="Gladden J."/>
        </authorList>
    </citation>
    <scope>NUCLEOTIDE SEQUENCE [LARGE SCALE GENOMIC DNA]</scope>
    <source>
        <strain evidence="2 3">J11</strain>
    </source>
</reference>
<feature type="region of interest" description="Disordered" evidence="1">
    <location>
        <begin position="1"/>
        <end position="121"/>
    </location>
</feature>
<keyword evidence="3" id="KW-1185">Reference proteome</keyword>